<evidence type="ECO:0000256" key="1">
    <source>
        <dbReference type="SAM" id="SignalP"/>
    </source>
</evidence>
<evidence type="ECO:0008006" key="4">
    <source>
        <dbReference type="Google" id="ProtNLM"/>
    </source>
</evidence>
<protein>
    <recommendedName>
        <fullName evidence="4">Lipoprotein</fullName>
    </recommendedName>
</protein>
<dbReference type="AlphaFoldDB" id="A0A328U8E1"/>
<reference evidence="2 3" key="1">
    <citation type="submission" date="2018-06" db="EMBL/GenBank/DDBJ databases">
        <title>Noncontiguous genome sequence of Ruminococcaceae bacterium ASD2818.</title>
        <authorList>
            <person name="Chaplin A.V."/>
            <person name="Sokolova S.R."/>
            <person name="Kochetkova T.O."/>
            <person name="Goltsov A.Y."/>
            <person name="Trofimov D.Y."/>
            <person name="Efimov B.A."/>
        </authorList>
    </citation>
    <scope>NUCLEOTIDE SEQUENCE [LARGE SCALE GENOMIC DNA]</scope>
    <source>
        <strain evidence="2 3">ASD2818</strain>
    </source>
</reference>
<keyword evidence="1" id="KW-0732">Signal</keyword>
<proteinExistence type="predicted"/>
<accession>A0A328U8E1</accession>
<name>A0A328U8E1_9FIRM</name>
<feature type="signal peptide" evidence="1">
    <location>
        <begin position="1"/>
        <end position="21"/>
    </location>
</feature>
<dbReference type="PROSITE" id="PS51257">
    <property type="entry name" value="PROKAR_LIPOPROTEIN"/>
    <property type="match status" value="1"/>
</dbReference>
<feature type="chain" id="PRO_5016426818" description="Lipoprotein" evidence="1">
    <location>
        <begin position="22"/>
        <end position="182"/>
    </location>
</feature>
<gene>
    <name evidence="2" type="ORF">DPQ25_13940</name>
</gene>
<evidence type="ECO:0000313" key="2">
    <source>
        <dbReference type="EMBL" id="RAQ21999.1"/>
    </source>
</evidence>
<dbReference type="RefSeq" id="WP_112333788.1">
    <property type="nucleotide sequence ID" value="NZ_QLYR01000018.1"/>
</dbReference>
<keyword evidence="3" id="KW-1185">Reference proteome</keyword>
<sequence>MKKIILAFFCLLMASLLGCQAKELVPTGYENFCWGETPEQVTNHKADFLTFVKEDEDKEEEEKSLHFLNDDTSDPVYSYATEEPYTAEFVFDKTGLCEIKLQLDQDVSPQAFLDAEEKLKKDFPTVLEYEHRANENINFSTHTRLTNGNTDVFLMMTYGYKNNDYGSIYISYERSTDLEDGL</sequence>
<comment type="caution">
    <text evidence="2">The sequence shown here is derived from an EMBL/GenBank/DDBJ whole genome shotgun (WGS) entry which is preliminary data.</text>
</comment>
<dbReference type="Proteomes" id="UP000249377">
    <property type="component" value="Unassembled WGS sequence"/>
</dbReference>
<dbReference type="EMBL" id="QLYR01000018">
    <property type="protein sequence ID" value="RAQ21999.1"/>
    <property type="molecule type" value="Genomic_DNA"/>
</dbReference>
<evidence type="ECO:0000313" key="3">
    <source>
        <dbReference type="Proteomes" id="UP000249377"/>
    </source>
</evidence>
<organism evidence="2 3">
    <name type="scientific">Hydrogeniiclostridium mannosilyticum</name>
    <dbReference type="NCBI Taxonomy" id="2764322"/>
    <lineage>
        <taxon>Bacteria</taxon>
        <taxon>Bacillati</taxon>
        <taxon>Bacillota</taxon>
        <taxon>Clostridia</taxon>
        <taxon>Eubacteriales</taxon>
        <taxon>Acutalibacteraceae</taxon>
        <taxon>Hydrogeniiclostridium</taxon>
    </lineage>
</organism>